<dbReference type="NCBIfam" id="NF006521">
    <property type="entry name" value="PRK08965.1-5"/>
    <property type="match status" value="1"/>
</dbReference>
<dbReference type="OrthoDB" id="3556991at2"/>
<dbReference type="RefSeq" id="WP_158035815.1">
    <property type="nucleotide sequence ID" value="NZ_BAAAZV010000003.1"/>
</dbReference>
<reference evidence="8 9" key="1">
    <citation type="submission" date="2019-09" db="EMBL/GenBank/DDBJ databases">
        <title>Phylogeny of genus Pseudoclavibacter and closely related genus.</title>
        <authorList>
            <person name="Li Y."/>
        </authorList>
    </citation>
    <scope>NUCLEOTIDE SEQUENCE [LARGE SCALE GENOMIC DNA]</scope>
    <source>
        <strain evidence="8 9">JCM 16921</strain>
    </source>
</reference>
<evidence type="ECO:0000256" key="5">
    <source>
        <dbReference type="ARBA" id="ARBA00022989"/>
    </source>
</evidence>
<dbReference type="Pfam" id="PF01899">
    <property type="entry name" value="MNHE"/>
    <property type="match status" value="1"/>
</dbReference>
<dbReference type="GO" id="GO:0005886">
    <property type="term" value="C:plasma membrane"/>
    <property type="evidence" value="ECO:0007669"/>
    <property type="project" value="UniProtKB-SubCell"/>
</dbReference>
<gene>
    <name evidence="8" type="ORF">F8O02_03270</name>
</gene>
<proteinExistence type="inferred from homology"/>
<feature type="transmembrane region" description="Helical" evidence="7">
    <location>
        <begin position="36"/>
        <end position="56"/>
    </location>
</feature>
<keyword evidence="4 7" id="KW-0812">Transmembrane</keyword>
<keyword evidence="5 7" id="KW-1133">Transmembrane helix</keyword>
<evidence type="ECO:0000256" key="3">
    <source>
        <dbReference type="ARBA" id="ARBA00022475"/>
    </source>
</evidence>
<evidence type="ECO:0000256" key="4">
    <source>
        <dbReference type="ARBA" id="ARBA00022692"/>
    </source>
</evidence>
<comment type="caution">
    <text evidence="8">The sequence shown here is derived from an EMBL/GenBank/DDBJ whole genome shotgun (WGS) entry which is preliminary data.</text>
</comment>
<organism evidence="8 9">
    <name type="scientific">Pseudoclavibacter caeni</name>
    <dbReference type="NCBI Taxonomy" id="908846"/>
    <lineage>
        <taxon>Bacteria</taxon>
        <taxon>Bacillati</taxon>
        <taxon>Actinomycetota</taxon>
        <taxon>Actinomycetes</taxon>
        <taxon>Micrococcales</taxon>
        <taxon>Microbacteriaceae</taxon>
        <taxon>Pseudoclavibacter</taxon>
    </lineage>
</organism>
<feature type="transmembrane region" description="Helical" evidence="7">
    <location>
        <begin position="12"/>
        <end position="30"/>
    </location>
</feature>
<evidence type="ECO:0000256" key="6">
    <source>
        <dbReference type="ARBA" id="ARBA00023136"/>
    </source>
</evidence>
<keyword evidence="9" id="KW-1185">Reference proteome</keyword>
<dbReference type="PANTHER" id="PTHR34584:SF1">
    <property type="entry name" value="NA(+)_H(+) ANTIPORTER SUBUNIT E1"/>
    <property type="match status" value="1"/>
</dbReference>
<evidence type="ECO:0000256" key="2">
    <source>
        <dbReference type="ARBA" id="ARBA00006228"/>
    </source>
</evidence>
<dbReference type="EMBL" id="WBKA01000002">
    <property type="protein sequence ID" value="KAB1632893.1"/>
    <property type="molecule type" value="Genomic_DNA"/>
</dbReference>
<evidence type="ECO:0000256" key="1">
    <source>
        <dbReference type="ARBA" id="ARBA00004651"/>
    </source>
</evidence>
<evidence type="ECO:0000256" key="7">
    <source>
        <dbReference type="SAM" id="Phobius"/>
    </source>
</evidence>
<evidence type="ECO:0000313" key="8">
    <source>
        <dbReference type="EMBL" id="KAB1632893.1"/>
    </source>
</evidence>
<keyword evidence="6 7" id="KW-0472">Membrane</keyword>
<protein>
    <submittedName>
        <fullName evidence="8">Na+/H+ antiporter subunit E</fullName>
    </submittedName>
</protein>
<dbReference type="AlphaFoldDB" id="A0A7C8BNQ4"/>
<evidence type="ECO:0000313" key="9">
    <source>
        <dbReference type="Proteomes" id="UP000481339"/>
    </source>
</evidence>
<sequence length="180" mass="19657">MMVRRLRDTAQTLATVGVLTVLWCLLWGKADAYTVVGGLAVSGLLVWAFYLPPLALTGRLHPLWAAWAFLRLTGDIVVASLTVAAQALWPWWHPVGAVVRLDLHSADELIITLTTEAISLVPGSLVVEIDRNDGVLYLHVLGARTSADVARARRHALAQEARIIMALGSPAERAQARRWV</sequence>
<keyword evidence="3" id="KW-1003">Cell membrane</keyword>
<dbReference type="GO" id="GO:0008324">
    <property type="term" value="F:monoatomic cation transmembrane transporter activity"/>
    <property type="evidence" value="ECO:0007669"/>
    <property type="project" value="InterPro"/>
</dbReference>
<dbReference type="InterPro" id="IPR002758">
    <property type="entry name" value="Cation_antiport_E"/>
</dbReference>
<name>A0A7C8BNQ4_9MICO</name>
<dbReference type="Proteomes" id="UP000481339">
    <property type="component" value="Unassembled WGS sequence"/>
</dbReference>
<dbReference type="PANTHER" id="PTHR34584">
    <property type="entry name" value="NA(+)/H(+) ANTIPORTER SUBUNIT E1"/>
    <property type="match status" value="1"/>
</dbReference>
<accession>A0A7C8BNQ4</accession>
<comment type="similarity">
    <text evidence="2">Belongs to the CPA3 antiporters (TC 2.A.63) subunit E family.</text>
</comment>
<comment type="subcellular location">
    <subcellularLocation>
        <location evidence="1">Cell membrane</location>
        <topology evidence="1">Multi-pass membrane protein</topology>
    </subcellularLocation>
</comment>